<sequence length="214" mass="24183">MCPQQCCHGTDERTEKSQLTELISGLGVQDLAPMSVSLSHSLSRYKLKFSPDKIEMASLLEHHLKHLRGVSLTVPYDLSLEGGNEPWAKSFLAQMQSRWEKCKRVWGSLHMEFYHKIHSPPLMDYQICGHLIGMELDNGKNSMRYLQSRAINPVISDEELDLHVTNLDDVSLVPNAHNLVSSKLGVGPHRQTKVGVVGKQRAALLGHFHRIQMR</sequence>
<dbReference type="InterPro" id="IPR027850">
    <property type="entry name" value="DUF4504"/>
</dbReference>
<protein>
    <submittedName>
        <fullName evidence="1">Uncharacterized protein</fullName>
    </submittedName>
</protein>
<evidence type="ECO:0000313" key="1">
    <source>
        <dbReference type="EMBL" id="KAG8369513.1"/>
    </source>
</evidence>
<reference evidence="1" key="1">
    <citation type="submission" date="2019-10" db="EMBL/GenBank/DDBJ databases">
        <authorList>
            <person name="Zhang R."/>
            <person name="Pan Y."/>
            <person name="Wang J."/>
            <person name="Ma R."/>
            <person name="Yu S."/>
        </authorList>
    </citation>
    <scope>NUCLEOTIDE SEQUENCE</scope>
    <source>
        <strain evidence="1">LA-IB0</strain>
        <tissue evidence="1">Leaf</tissue>
    </source>
</reference>
<dbReference type="EMBL" id="WHWC01000014">
    <property type="protein sequence ID" value="KAG8369513.1"/>
    <property type="molecule type" value="Genomic_DNA"/>
</dbReference>
<dbReference type="PANTHER" id="PTHR31366">
    <property type="entry name" value="UPF0739 PROTEIN C1ORF74"/>
    <property type="match status" value="1"/>
</dbReference>
<dbReference type="AlphaFoldDB" id="A0AAV6WH43"/>
<dbReference type="PANTHER" id="PTHR31366:SF2">
    <property type="entry name" value="UPF0739 PROTEIN C1ORF74"/>
    <property type="match status" value="1"/>
</dbReference>
<keyword evidence="2" id="KW-1185">Reference proteome</keyword>
<accession>A0AAV6WH43</accession>
<proteinExistence type="predicted"/>
<gene>
    <name evidence="1" type="ORF">BUALT_Bualt14G0021400</name>
</gene>
<name>A0AAV6WH43_9LAMI</name>
<organism evidence="1 2">
    <name type="scientific">Buddleja alternifolia</name>
    <dbReference type="NCBI Taxonomy" id="168488"/>
    <lineage>
        <taxon>Eukaryota</taxon>
        <taxon>Viridiplantae</taxon>
        <taxon>Streptophyta</taxon>
        <taxon>Embryophyta</taxon>
        <taxon>Tracheophyta</taxon>
        <taxon>Spermatophyta</taxon>
        <taxon>Magnoliopsida</taxon>
        <taxon>eudicotyledons</taxon>
        <taxon>Gunneridae</taxon>
        <taxon>Pentapetalae</taxon>
        <taxon>asterids</taxon>
        <taxon>lamiids</taxon>
        <taxon>Lamiales</taxon>
        <taxon>Scrophulariaceae</taxon>
        <taxon>Buddlejeae</taxon>
        <taxon>Buddleja</taxon>
    </lineage>
</organism>
<dbReference type="Proteomes" id="UP000826271">
    <property type="component" value="Unassembled WGS sequence"/>
</dbReference>
<evidence type="ECO:0000313" key="2">
    <source>
        <dbReference type="Proteomes" id="UP000826271"/>
    </source>
</evidence>
<comment type="caution">
    <text evidence="1">The sequence shown here is derived from an EMBL/GenBank/DDBJ whole genome shotgun (WGS) entry which is preliminary data.</text>
</comment>